<organism evidence="1 2">
    <name type="scientific">Candidatus Abawacabacteria bacterium RBG_16_42_10</name>
    <dbReference type="NCBI Taxonomy" id="1817814"/>
    <lineage>
        <taxon>Bacteria</taxon>
        <taxon>Candidatus Abawacaibacteriota</taxon>
    </lineage>
</organism>
<evidence type="ECO:0000313" key="2">
    <source>
        <dbReference type="Proteomes" id="UP000177614"/>
    </source>
</evidence>
<protein>
    <submittedName>
        <fullName evidence="1">Uncharacterized protein</fullName>
    </submittedName>
</protein>
<comment type="caution">
    <text evidence="1">The sequence shown here is derived from an EMBL/GenBank/DDBJ whole genome shotgun (WGS) entry which is preliminary data.</text>
</comment>
<name>A0A1F4XKJ8_9BACT</name>
<accession>A0A1F4XKJ8</accession>
<gene>
    <name evidence="1" type="ORF">A2V81_01570</name>
</gene>
<dbReference type="AlphaFoldDB" id="A0A1F4XKJ8"/>
<dbReference type="Proteomes" id="UP000177614">
    <property type="component" value="Unassembled WGS sequence"/>
</dbReference>
<evidence type="ECO:0000313" key="1">
    <source>
        <dbReference type="EMBL" id="OGC82169.1"/>
    </source>
</evidence>
<proteinExistence type="predicted"/>
<reference evidence="1 2" key="1">
    <citation type="journal article" date="2016" name="Nat. Commun.">
        <title>Thousands of microbial genomes shed light on interconnected biogeochemical processes in an aquifer system.</title>
        <authorList>
            <person name="Anantharaman K."/>
            <person name="Brown C.T."/>
            <person name="Hug L.A."/>
            <person name="Sharon I."/>
            <person name="Castelle C.J."/>
            <person name="Probst A.J."/>
            <person name="Thomas B.C."/>
            <person name="Singh A."/>
            <person name="Wilkins M.J."/>
            <person name="Karaoz U."/>
            <person name="Brodie E.L."/>
            <person name="Williams K.H."/>
            <person name="Hubbard S.S."/>
            <person name="Banfield J.F."/>
        </authorList>
    </citation>
    <scope>NUCLEOTIDE SEQUENCE [LARGE SCALE GENOMIC DNA]</scope>
</reference>
<dbReference type="EMBL" id="MEWR01000010">
    <property type="protein sequence ID" value="OGC82169.1"/>
    <property type="molecule type" value="Genomic_DNA"/>
</dbReference>
<dbReference type="STRING" id="1817814.A2V81_01570"/>
<sequence>MTKTCKRCTSDFDISSEDLKFYEKVSPVFREQRFLIAPPNLCPDCRRQDRLAFRNEKKLYQRKCDSCQKEIISMYSADVPFKVFCPTCWWGDGWDSTKIGQSFDFSRPFFEQFHELLQNASLSSLLAKNNENSDYVNLETDDKNCYLNAGGHFNEDCYYNTYCMKGKNNVDNYWLIDSELCYMCVNCEKCYSSTYLQDCSNVRDSHYCRDCKDCEHCFGSYGLRHKKYYYFNEELSKDAYEKKVKAHLDSFESREEARELAYKHFLKYPHQASRIAQCEECTGDLLVRCKNLKSAFNFDDSEDGKYLQIGLHLKDAMDITSFGWGELIYQVSSSMNLKNSGFLALSADGHNVWYGQFCWNSSDCFGCVGMYRKQYCILNKQYTKEEYEALLPKVIAHMQKTGEWGQYFPLALSTFCYNESVANDYFPLTKEEAWKIGAMWRDQDTINKYQGPRIAVPSHIKDVTDDITKQILTCVTCNRNYRIVNQELDYYRCMDLPVPHDCLDCRNRFRLSLKNPQKVWERNCAKCSTAISTSYSPDRPETVYCEKCYLETVY</sequence>